<dbReference type="InterPro" id="IPR036770">
    <property type="entry name" value="Ankyrin_rpt-contain_sf"/>
</dbReference>
<feature type="repeat" description="ANK" evidence="3">
    <location>
        <begin position="493"/>
        <end position="525"/>
    </location>
</feature>
<dbReference type="SMART" id="SM00062">
    <property type="entry name" value="PBPb"/>
    <property type="match status" value="1"/>
</dbReference>
<feature type="signal peptide" evidence="4">
    <location>
        <begin position="1"/>
        <end position="24"/>
    </location>
</feature>
<evidence type="ECO:0000313" key="6">
    <source>
        <dbReference type="EMBL" id="MDP8568234.1"/>
    </source>
</evidence>
<organism evidence="6 7">
    <name type="scientific">Methylophilus aquaticus</name>
    <dbReference type="NCBI Taxonomy" id="1971610"/>
    <lineage>
        <taxon>Bacteria</taxon>
        <taxon>Pseudomonadati</taxon>
        <taxon>Pseudomonadota</taxon>
        <taxon>Betaproteobacteria</taxon>
        <taxon>Nitrosomonadales</taxon>
        <taxon>Methylophilaceae</taxon>
        <taxon>Methylophilus</taxon>
    </lineage>
</organism>
<dbReference type="InterPro" id="IPR051165">
    <property type="entry name" value="Multifunctional_ANK_Repeat"/>
</dbReference>
<keyword evidence="1" id="KW-0677">Repeat</keyword>
<proteinExistence type="predicted"/>
<dbReference type="InterPro" id="IPR002110">
    <property type="entry name" value="Ankyrin_rpt"/>
</dbReference>
<evidence type="ECO:0000256" key="2">
    <source>
        <dbReference type="ARBA" id="ARBA00023043"/>
    </source>
</evidence>
<gene>
    <name evidence="6" type="ORF">Q9291_10280</name>
</gene>
<feature type="domain" description="Solute-binding protein family 3/N-terminal" evidence="5">
    <location>
        <begin position="43"/>
        <end position="273"/>
    </location>
</feature>
<accession>A0ABT9JUL7</accession>
<evidence type="ECO:0000256" key="1">
    <source>
        <dbReference type="ARBA" id="ARBA00022737"/>
    </source>
</evidence>
<dbReference type="RefSeq" id="WP_306389957.1">
    <property type="nucleotide sequence ID" value="NZ_JAVCAP010000021.1"/>
</dbReference>
<dbReference type="InterPro" id="IPR022448">
    <property type="entry name" value="Quinoprotein_dehydrogenase"/>
</dbReference>
<dbReference type="Gene3D" id="1.25.40.20">
    <property type="entry name" value="Ankyrin repeat-containing domain"/>
    <property type="match status" value="2"/>
</dbReference>
<dbReference type="NCBIfam" id="TIGR03871">
    <property type="entry name" value="ABC_peri_MoxJ_2"/>
    <property type="match status" value="1"/>
</dbReference>
<feature type="repeat" description="ANK" evidence="3">
    <location>
        <begin position="360"/>
        <end position="392"/>
    </location>
</feature>
<feature type="chain" id="PRO_5045959593" evidence="4">
    <location>
        <begin position="25"/>
        <end position="552"/>
    </location>
</feature>
<sequence>MHVFINNKLIVKKIVILCSGMMMAGSLTVASAEEADLPKRTEPLRVCADPGNMPMSNDKGEGYSNKIANIIAEGMGTSVSYFYRPYLNRGLTRQTFDNNECDILMDMTPDDERMITTMPLFKSTFVLVYRNNQGINISSLDDPKLLNDYKVGVFQHSAIRTVLQEHGMKRENTHVRTIAHDADLRPERQPHMDVQNMLDGQLDVAALWGPMAGWYKTMKHAPIEIVPVNRMDDRTPMEFPLAIGMKRGAKELKAKIEAVMLKEKDRIKQVFVEYGVPLVQCDECVVSGDIPSHGPYQPVARHADIPPQSDVATLPARIDEALKQGATLEGELFNAVIARDNPRIEYVLKRGAKIDARDQDGQTPLMVAVKSGDLSIINGLLTYKANPDLQDHDGWTAAMYGVRSNEPKIFRLLGKFKADFNKVNKDGLTALALAIVDNKANAAVAMLDNRANPDMAMGEAKYNAMMLAVKKGNLQMVQTLLQYKANPNAKNTAGLTPLMIAAFDNQDMMVSLLLKSGADPALKDSIGKTALKMAEENQAEKTVGLLKAQTSL</sequence>
<dbReference type="Pfam" id="PF12796">
    <property type="entry name" value="Ank_2"/>
    <property type="match status" value="2"/>
</dbReference>
<protein>
    <submittedName>
        <fullName evidence="6">Quinoprotein dehydrogenase-associated putative ABC transporter substrate-binding protein</fullName>
    </submittedName>
</protein>
<dbReference type="Gene3D" id="3.40.190.10">
    <property type="entry name" value="Periplasmic binding protein-like II"/>
    <property type="match status" value="2"/>
</dbReference>
<dbReference type="Proteomes" id="UP001225906">
    <property type="component" value="Unassembled WGS sequence"/>
</dbReference>
<evidence type="ECO:0000256" key="4">
    <source>
        <dbReference type="SAM" id="SignalP"/>
    </source>
</evidence>
<keyword evidence="2 3" id="KW-0040">ANK repeat</keyword>
<dbReference type="PANTHER" id="PTHR24123:SF33">
    <property type="entry name" value="PROTEIN HOS4"/>
    <property type="match status" value="1"/>
</dbReference>
<dbReference type="PANTHER" id="PTHR24123">
    <property type="entry name" value="ANKYRIN REPEAT-CONTAINING"/>
    <property type="match status" value="1"/>
</dbReference>
<dbReference type="PROSITE" id="PS50297">
    <property type="entry name" value="ANK_REP_REGION"/>
    <property type="match status" value="2"/>
</dbReference>
<dbReference type="InterPro" id="IPR001638">
    <property type="entry name" value="Solute-binding_3/MltF_N"/>
</dbReference>
<dbReference type="SUPFAM" id="SSF48403">
    <property type="entry name" value="Ankyrin repeat"/>
    <property type="match status" value="1"/>
</dbReference>
<dbReference type="SMART" id="SM00248">
    <property type="entry name" value="ANK"/>
    <property type="match status" value="5"/>
</dbReference>
<reference evidence="7" key="1">
    <citation type="journal article" date="2019" name="Int. J. Syst. Evol. Microbiol.">
        <title>The Global Catalogue of Microorganisms (GCM) 10K type strain sequencing project: providing services to taxonomists for standard genome sequencing and annotation.</title>
        <authorList>
            <consortium name="The Broad Institute Genomics Platform"/>
            <consortium name="The Broad Institute Genome Sequencing Center for Infectious Disease"/>
            <person name="Wu L."/>
            <person name="Ma J."/>
        </authorList>
    </citation>
    <scope>NUCLEOTIDE SEQUENCE [LARGE SCALE GENOMIC DNA]</scope>
    <source>
        <strain evidence="7">VKM B-3159</strain>
    </source>
</reference>
<dbReference type="PROSITE" id="PS50088">
    <property type="entry name" value="ANK_REPEAT"/>
    <property type="match status" value="3"/>
</dbReference>
<keyword evidence="4" id="KW-0732">Signal</keyword>
<keyword evidence="7" id="KW-1185">Reference proteome</keyword>
<feature type="repeat" description="ANK" evidence="3">
    <location>
        <begin position="460"/>
        <end position="492"/>
    </location>
</feature>
<evidence type="ECO:0000259" key="5">
    <source>
        <dbReference type="SMART" id="SM00062"/>
    </source>
</evidence>
<dbReference type="EMBL" id="JAVCAP010000021">
    <property type="protein sequence ID" value="MDP8568234.1"/>
    <property type="molecule type" value="Genomic_DNA"/>
</dbReference>
<name>A0ABT9JUL7_9PROT</name>
<evidence type="ECO:0000256" key="3">
    <source>
        <dbReference type="PROSITE-ProRule" id="PRU00023"/>
    </source>
</evidence>
<evidence type="ECO:0000313" key="7">
    <source>
        <dbReference type="Proteomes" id="UP001225906"/>
    </source>
</evidence>
<comment type="caution">
    <text evidence="6">The sequence shown here is derived from an EMBL/GenBank/DDBJ whole genome shotgun (WGS) entry which is preliminary data.</text>
</comment>
<dbReference type="SUPFAM" id="SSF53850">
    <property type="entry name" value="Periplasmic binding protein-like II"/>
    <property type="match status" value="1"/>
</dbReference>